<dbReference type="Pfam" id="PF07330">
    <property type="entry name" value="DUF1467"/>
    <property type="match status" value="1"/>
</dbReference>
<dbReference type="EMBL" id="LT960614">
    <property type="protein sequence ID" value="SON54929.1"/>
    <property type="molecule type" value="Genomic_DNA"/>
</dbReference>
<dbReference type="InterPro" id="IPR009935">
    <property type="entry name" value="DUF1467"/>
</dbReference>
<proteinExistence type="predicted"/>
<sequence length="89" mass="9872">MTFASGLAIYFVIWWLSLFLVLPFGVRTQHDANEVEPGTEPGAPVSVVIWKKFLWTTVVAGVIFGLYWFALEAGLTLDSIPFLRPPSDG</sequence>
<keyword evidence="3" id="KW-1185">Reference proteome</keyword>
<keyword evidence="1" id="KW-0812">Transmembrane</keyword>
<evidence type="ECO:0000256" key="1">
    <source>
        <dbReference type="SAM" id="Phobius"/>
    </source>
</evidence>
<accession>A0A2C9D416</accession>
<dbReference type="Proteomes" id="UP000223606">
    <property type="component" value="Chromosome 1"/>
</dbReference>
<evidence type="ECO:0000313" key="3">
    <source>
        <dbReference type="Proteomes" id="UP000223606"/>
    </source>
</evidence>
<evidence type="ECO:0000313" key="2">
    <source>
        <dbReference type="EMBL" id="SON54929.1"/>
    </source>
</evidence>
<name>A0A2C9D416_9HYPH</name>
<dbReference type="KEGG" id="hdi:HDIA_1388"/>
<reference evidence="3" key="1">
    <citation type="submission" date="2017-09" db="EMBL/GenBank/DDBJ databases">
        <title>Genome sequence of Nannocystis excedens DSM 71.</title>
        <authorList>
            <person name="Blom J."/>
        </authorList>
    </citation>
    <scope>NUCLEOTIDE SEQUENCE [LARGE SCALE GENOMIC DNA]</scope>
    <source>
        <strain evidence="3">type strain: E19</strain>
    </source>
</reference>
<keyword evidence="1" id="KW-0472">Membrane</keyword>
<dbReference type="RefSeq" id="WP_099555510.1">
    <property type="nucleotide sequence ID" value="NZ_LT960614.1"/>
</dbReference>
<dbReference type="OrthoDB" id="9804637at2"/>
<feature type="transmembrane region" description="Helical" evidence="1">
    <location>
        <begin position="7"/>
        <end position="26"/>
    </location>
</feature>
<gene>
    <name evidence="2" type="ORF">HDIA_1388</name>
</gene>
<dbReference type="AlphaFoldDB" id="A0A2C9D416"/>
<organism evidence="2 3">
    <name type="scientific">Hartmannibacter diazotrophicus</name>
    <dbReference type="NCBI Taxonomy" id="1482074"/>
    <lineage>
        <taxon>Bacteria</taxon>
        <taxon>Pseudomonadati</taxon>
        <taxon>Pseudomonadota</taxon>
        <taxon>Alphaproteobacteria</taxon>
        <taxon>Hyphomicrobiales</taxon>
        <taxon>Pleomorphomonadaceae</taxon>
        <taxon>Hartmannibacter</taxon>
    </lineage>
</organism>
<protein>
    <submittedName>
        <fullName evidence="2">Putative secreted protein</fullName>
    </submittedName>
</protein>
<feature type="transmembrane region" description="Helical" evidence="1">
    <location>
        <begin position="53"/>
        <end position="71"/>
    </location>
</feature>
<keyword evidence="1" id="KW-1133">Transmembrane helix</keyword>